<dbReference type="SUPFAM" id="SSF52151">
    <property type="entry name" value="FabD/lysophospholipase-like"/>
    <property type="match status" value="1"/>
</dbReference>
<organism evidence="6 7">
    <name type="scientific">Parabacteroides chinchillae</name>
    <dbReference type="NCBI Taxonomy" id="871327"/>
    <lineage>
        <taxon>Bacteria</taxon>
        <taxon>Pseudomonadati</taxon>
        <taxon>Bacteroidota</taxon>
        <taxon>Bacteroidia</taxon>
        <taxon>Bacteroidales</taxon>
        <taxon>Tannerellaceae</taxon>
        <taxon>Parabacteroides</taxon>
    </lineage>
</organism>
<dbReference type="Pfam" id="PF01734">
    <property type="entry name" value="Patatin"/>
    <property type="match status" value="1"/>
</dbReference>
<evidence type="ECO:0000259" key="5">
    <source>
        <dbReference type="PROSITE" id="PS51635"/>
    </source>
</evidence>
<feature type="domain" description="PNPLA" evidence="5">
    <location>
        <begin position="14"/>
        <end position="172"/>
    </location>
</feature>
<evidence type="ECO:0000313" key="6">
    <source>
        <dbReference type="EMBL" id="SEF60180.1"/>
    </source>
</evidence>
<feature type="short sequence motif" description="GXSXG" evidence="4">
    <location>
        <begin position="45"/>
        <end position="49"/>
    </location>
</feature>
<dbReference type="EMBL" id="FNVS01000003">
    <property type="protein sequence ID" value="SEF60180.1"/>
    <property type="molecule type" value="Genomic_DNA"/>
</dbReference>
<keyword evidence="7" id="KW-1185">Reference proteome</keyword>
<dbReference type="RefSeq" id="WP_099464849.1">
    <property type="nucleotide sequence ID" value="NZ_FNVS01000003.1"/>
</dbReference>
<feature type="active site" description="Proton acceptor" evidence="4">
    <location>
        <position position="159"/>
    </location>
</feature>
<proteinExistence type="predicted"/>
<accession>A0A8G2BV94</accession>
<dbReference type="PROSITE" id="PS51635">
    <property type="entry name" value="PNPLA"/>
    <property type="match status" value="1"/>
</dbReference>
<dbReference type="Proteomes" id="UP000236725">
    <property type="component" value="Unassembled WGS sequence"/>
</dbReference>
<comment type="caution">
    <text evidence="6">The sequence shown here is derived from an EMBL/GenBank/DDBJ whole genome shotgun (WGS) entry which is preliminary data.</text>
</comment>
<protein>
    <submittedName>
        <fullName evidence="6">NTE family protein</fullName>
    </submittedName>
</protein>
<evidence type="ECO:0000256" key="2">
    <source>
        <dbReference type="ARBA" id="ARBA00022963"/>
    </source>
</evidence>
<feature type="active site" description="Nucleophile" evidence="4">
    <location>
        <position position="47"/>
    </location>
</feature>
<keyword evidence="2 4" id="KW-0442">Lipid degradation</keyword>
<dbReference type="AlphaFoldDB" id="A0A8G2BV94"/>
<gene>
    <name evidence="6" type="ORF">SAMN05444001_10386</name>
</gene>
<dbReference type="GO" id="GO:0016787">
    <property type="term" value="F:hydrolase activity"/>
    <property type="evidence" value="ECO:0007669"/>
    <property type="project" value="UniProtKB-UniRule"/>
</dbReference>
<feature type="short sequence motif" description="DGA/G" evidence="4">
    <location>
        <begin position="159"/>
        <end position="161"/>
    </location>
</feature>
<keyword evidence="3 4" id="KW-0443">Lipid metabolism</keyword>
<dbReference type="InterPro" id="IPR002641">
    <property type="entry name" value="PNPLA_dom"/>
</dbReference>
<reference evidence="6 7" key="1">
    <citation type="submission" date="2016-10" db="EMBL/GenBank/DDBJ databases">
        <authorList>
            <person name="Varghese N."/>
            <person name="Submissions S."/>
        </authorList>
    </citation>
    <scope>NUCLEOTIDE SEQUENCE [LARGE SCALE GENOMIC DNA]</scope>
    <source>
        <strain evidence="6 7">DSM 29073</strain>
    </source>
</reference>
<evidence type="ECO:0000256" key="1">
    <source>
        <dbReference type="ARBA" id="ARBA00022801"/>
    </source>
</evidence>
<dbReference type="InterPro" id="IPR016035">
    <property type="entry name" value="Acyl_Trfase/lysoPLipase"/>
</dbReference>
<dbReference type="InterPro" id="IPR050301">
    <property type="entry name" value="NTE"/>
</dbReference>
<dbReference type="CDD" id="cd07205">
    <property type="entry name" value="Pat_PNPLA6_PNPLA7_NTE1_like"/>
    <property type="match status" value="1"/>
</dbReference>
<evidence type="ECO:0000256" key="3">
    <source>
        <dbReference type="ARBA" id="ARBA00023098"/>
    </source>
</evidence>
<dbReference type="GO" id="GO:0016042">
    <property type="term" value="P:lipid catabolic process"/>
    <property type="evidence" value="ECO:0007669"/>
    <property type="project" value="UniProtKB-UniRule"/>
</dbReference>
<dbReference type="Gene3D" id="3.40.1090.10">
    <property type="entry name" value="Cytosolic phospholipase A2 catalytic domain"/>
    <property type="match status" value="1"/>
</dbReference>
<dbReference type="PANTHER" id="PTHR14226">
    <property type="entry name" value="NEUROPATHY TARGET ESTERASE/SWISS CHEESE D.MELANOGASTER"/>
    <property type="match status" value="1"/>
</dbReference>
<evidence type="ECO:0000256" key="4">
    <source>
        <dbReference type="PROSITE-ProRule" id="PRU01161"/>
    </source>
</evidence>
<sequence>MTGETDRKAYKLGLALSGGGAKGFAHIGVFKMLEECALMPDIIAGTSVGALMGTLFADGYTADEIKELFTGREFSEFAQLQLPKAGLFDSKRFRYFLKRHLRTKNIEDLRIPIVIMATDLDNGESHEFRSGPIVEAVTASCSIPIIFSPVVINGVHYVDGGLFHNFPVSIIRDVCDKVIGVNVSPLVSQKYKQTIFHIAERSYHYMFRANTLEDREMCDVLIEAEEFGLYKTFDLENVETITNIGYAAAGRAFEKVLRENKFETLVKAITTKKNRALQP</sequence>
<feature type="short sequence motif" description="GXGXXG" evidence="4">
    <location>
        <begin position="18"/>
        <end position="23"/>
    </location>
</feature>
<dbReference type="PANTHER" id="PTHR14226:SF78">
    <property type="entry name" value="SLR0060 PROTEIN"/>
    <property type="match status" value="1"/>
</dbReference>
<name>A0A8G2BV94_9BACT</name>
<keyword evidence="1 4" id="KW-0378">Hydrolase</keyword>
<evidence type="ECO:0000313" key="7">
    <source>
        <dbReference type="Proteomes" id="UP000236725"/>
    </source>
</evidence>